<protein>
    <submittedName>
        <fullName evidence="1">Uncharacterized protein</fullName>
    </submittedName>
</protein>
<keyword evidence="2" id="KW-1185">Reference proteome</keyword>
<evidence type="ECO:0000313" key="2">
    <source>
        <dbReference type="Proteomes" id="UP000831701"/>
    </source>
</evidence>
<dbReference type="EMBL" id="CM041542">
    <property type="protein sequence ID" value="KAI3365550.1"/>
    <property type="molecule type" value="Genomic_DNA"/>
</dbReference>
<accession>A0ACB8WCZ7</accession>
<evidence type="ECO:0000313" key="1">
    <source>
        <dbReference type="EMBL" id="KAI3365550.1"/>
    </source>
</evidence>
<proteinExistence type="predicted"/>
<sequence length="106" mass="11705">MSIVCWSWTLKILHPALCWITGCSYSISPSQQYLSVSRFTSQRTSPGPSTPHHCPRKPTSASTCLRKLRKARAPAPIMCIFYRGTIESVLTSGITVLYGDCSAICH</sequence>
<feature type="non-terminal residue" evidence="1">
    <location>
        <position position="106"/>
    </location>
</feature>
<gene>
    <name evidence="1" type="ORF">L3Q82_010632</name>
</gene>
<organism evidence="1 2">
    <name type="scientific">Scortum barcoo</name>
    <name type="common">barcoo grunter</name>
    <dbReference type="NCBI Taxonomy" id="214431"/>
    <lineage>
        <taxon>Eukaryota</taxon>
        <taxon>Metazoa</taxon>
        <taxon>Chordata</taxon>
        <taxon>Craniata</taxon>
        <taxon>Vertebrata</taxon>
        <taxon>Euteleostomi</taxon>
        <taxon>Actinopterygii</taxon>
        <taxon>Neopterygii</taxon>
        <taxon>Teleostei</taxon>
        <taxon>Neoteleostei</taxon>
        <taxon>Acanthomorphata</taxon>
        <taxon>Eupercaria</taxon>
        <taxon>Centrarchiformes</taxon>
        <taxon>Terapontoidei</taxon>
        <taxon>Terapontidae</taxon>
        <taxon>Scortum</taxon>
    </lineage>
</organism>
<name>A0ACB8WCZ7_9TELE</name>
<comment type="caution">
    <text evidence="1">The sequence shown here is derived from an EMBL/GenBank/DDBJ whole genome shotgun (WGS) entry which is preliminary data.</text>
</comment>
<dbReference type="Proteomes" id="UP000831701">
    <property type="component" value="Chromosome 12"/>
</dbReference>
<reference evidence="1" key="1">
    <citation type="submission" date="2022-04" db="EMBL/GenBank/DDBJ databases">
        <title>Jade perch genome.</title>
        <authorList>
            <person name="Chao B."/>
        </authorList>
    </citation>
    <scope>NUCLEOTIDE SEQUENCE</scope>
    <source>
        <strain evidence="1">CB-2022</strain>
    </source>
</reference>